<feature type="transmembrane region" description="Helical" evidence="1">
    <location>
        <begin position="225"/>
        <end position="246"/>
    </location>
</feature>
<feature type="transmembrane region" description="Helical" evidence="1">
    <location>
        <begin position="162"/>
        <end position="179"/>
    </location>
</feature>
<dbReference type="EMBL" id="SDMQ01000014">
    <property type="protein sequence ID" value="TBT83075.1"/>
    <property type="molecule type" value="Genomic_DNA"/>
</dbReference>
<keyword evidence="1" id="KW-0812">Transmembrane</keyword>
<feature type="transmembrane region" description="Helical" evidence="1">
    <location>
        <begin position="185"/>
        <end position="213"/>
    </location>
</feature>
<feature type="transmembrane region" description="Helical" evidence="1">
    <location>
        <begin position="354"/>
        <end position="373"/>
    </location>
</feature>
<protein>
    <recommendedName>
        <fullName evidence="4">Glycosyltransferase RgtA/B/C/D-like domain-containing protein</fullName>
    </recommendedName>
</protein>
<keyword evidence="1" id="KW-0472">Membrane</keyword>
<gene>
    <name evidence="2" type="ORF">ET989_12275</name>
</gene>
<dbReference type="RefSeq" id="WP_131169408.1">
    <property type="nucleotide sequence ID" value="NZ_SDMQ01000014.1"/>
</dbReference>
<keyword evidence="1" id="KW-1133">Transmembrane helix</keyword>
<feature type="transmembrane region" description="Helical" evidence="1">
    <location>
        <begin position="328"/>
        <end position="348"/>
    </location>
</feature>
<feature type="transmembrane region" description="Helical" evidence="1">
    <location>
        <begin position="138"/>
        <end position="155"/>
    </location>
</feature>
<dbReference type="OrthoDB" id="3837843at2"/>
<evidence type="ECO:0000313" key="3">
    <source>
        <dbReference type="Proteomes" id="UP000292373"/>
    </source>
</evidence>
<sequence>MSRHERRVVVTLFVLLALVGSLTVLPRAQGWSDASRMAAVQAMVDHGSLSIDDTDFAPLTHDKVWVDGHFYSDKQATPALIGAVVYAPLSAVGIKLAPGWNPAYALVTWGTVTLWWWLGLVALYRLLGLTGLPAGRRAWLAAATGLGSLHLTWVATFNNHSLAASWVLIALAAVAHARASGGGRWLLACAGLALGLAASSDMPTGAFAVALGAVVVADPRLRTRVAWLVVPFLLAVAPALWVNHAISGSLVPLQLVPEFFLYPGSPWTREELTGSGIAAGGDLVGYAAGMLVGGRGFLLYNPLLWLAIPLLVREAFARGRTLAPEARAVAAAGAALVAYYLLLSTNYSGQSYSIRWWVPLLPVTLVFLYPWLARLTRVRLAAFGVLFVLGLGIALVGSLDPWTNTRVHPVPLVANILQLPELLAARLP</sequence>
<keyword evidence="3" id="KW-1185">Reference proteome</keyword>
<evidence type="ECO:0000313" key="2">
    <source>
        <dbReference type="EMBL" id="TBT83075.1"/>
    </source>
</evidence>
<feature type="transmembrane region" description="Helical" evidence="1">
    <location>
        <begin position="297"/>
        <end position="316"/>
    </location>
</feature>
<organism evidence="2 3">
    <name type="scientific">Propioniciclava sinopodophylli</name>
    <dbReference type="NCBI Taxonomy" id="1837344"/>
    <lineage>
        <taxon>Bacteria</taxon>
        <taxon>Bacillati</taxon>
        <taxon>Actinomycetota</taxon>
        <taxon>Actinomycetes</taxon>
        <taxon>Propionibacteriales</taxon>
        <taxon>Propionibacteriaceae</taxon>
        <taxon>Propioniciclava</taxon>
    </lineage>
</organism>
<accession>A0A4Q9KBC1</accession>
<feature type="transmembrane region" description="Helical" evidence="1">
    <location>
        <begin position="380"/>
        <end position="399"/>
    </location>
</feature>
<evidence type="ECO:0000256" key="1">
    <source>
        <dbReference type="SAM" id="Phobius"/>
    </source>
</evidence>
<proteinExistence type="predicted"/>
<name>A0A4Q9KBC1_9ACTN</name>
<evidence type="ECO:0008006" key="4">
    <source>
        <dbReference type="Google" id="ProtNLM"/>
    </source>
</evidence>
<comment type="caution">
    <text evidence="2">The sequence shown here is derived from an EMBL/GenBank/DDBJ whole genome shotgun (WGS) entry which is preliminary data.</text>
</comment>
<dbReference type="AlphaFoldDB" id="A0A4Q9KBC1"/>
<feature type="transmembrane region" description="Helical" evidence="1">
    <location>
        <begin position="104"/>
        <end position="126"/>
    </location>
</feature>
<dbReference type="Proteomes" id="UP000292373">
    <property type="component" value="Unassembled WGS sequence"/>
</dbReference>
<feature type="transmembrane region" description="Helical" evidence="1">
    <location>
        <begin position="79"/>
        <end position="97"/>
    </location>
</feature>
<reference evidence="2 3" key="1">
    <citation type="submission" date="2019-01" db="EMBL/GenBank/DDBJ databases">
        <title>Lactibacter flavus gen. nov., sp. nov., a novel bacterium of the family Propionibacteriaceae isolated from raw milk and dairy products.</title>
        <authorList>
            <person name="Huptas C."/>
            <person name="Wenning M."/>
            <person name="Breitenwieser F."/>
            <person name="Doll E."/>
            <person name="Von Neubeck M."/>
            <person name="Busse H.-J."/>
            <person name="Scherer S."/>
        </authorList>
    </citation>
    <scope>NUCLEOTIDE SEQUENCE [LARGE SCALE GENOMIC DNA]</scope>
    <source>
        <strain evidence="2 3">KCTC 33808</strain>
    </source>
</reference>